<dbReference type="InterPro" id="IPR036397">
    <property type="entry name" value="RNaseH_sf"/>
</dbReference>
<dbReference type="InterPro" id="IPR012337">
    <property type="entry name" value="RNaseH-like_sf"/>
</dbReference>
<dbReference type="GO" id="GO:0003676">
    <property type="term" value="F:nucleic acid binding"/>
    <property type="evidence" value="ECO:0007669"/>
    <property type="project" value="InterPro"/>
</dbReference>
<sequence>MLNEDQLSAYCDRLLLPFVAQQVIRHVRSSPPTRRVHSGNHNVACRFASRKMGQVIQAESHKNELPAVIGWEHDEHTYEFYDQPPKVKLRYLRPDGTRACHLATPDFFLLQEGFAGWVECKTEEWLQARAAEGSTLYIRDGASGWRCPAGEEYAASVNLGFQVRSSSATQWKTIRNLEFLSDYLDERCPAASLEAIERIRDAMGGQAWIVLKDLLSVLPVTDADALYKMVADGVLYVRLEDELLTEPERTHIFRDKLSADAYRLYLASQAQETLPTLRTLAIAPGQSLLWDGRAWQILNVGDQDIFIEDQQRVISSIGRKVFEQMVKDGVITGISVGATPECDKAEEIVRRASPRDFEHAMYRYRCLFPERSDGIPTESCDRARRKWRALYKRGQELYGSGLLGLIPRVSQRGNRERRLDEAVIKIMDEVIDERYAVADGWSIATCWGMVTDRCNELGLLSPSEVAFRGQIKRRHQNELVVAREGEKTAYSDSEFYWHIDGGTPRHGERPFEIGHIDHTELDLQFRGSHKGEKMGKAWLSILIDAYTRMVLAWSILFDAPSYRSCMPLIRACIQQHGRIPKTIVVDKGPEFQSIYFETLLARVECHKKTRPGSKPRFGSVIERFFGMNNLQFVHCLRGNNVALQKPRSMSKSHDPRELSVWTLPEFRNAFDGYLNRVYGEMEHSAHGMSPKDAMAIGLAQSGMRRHTLISNTRDLTILCLPSTPKGTAKIDPSRGVKIGYIFYWCPAFRDPKLAHKSVPVRYDPNDKSIVVVWLNDHWETCQSEHVDIFRGRTEKEIELITKEISGKNKRTGQRRSINAKLIARCLNDAQATEKALQQRLRDQESQSLPSARPTSSRQPARPAAFDALEEAIWGDLENQVFGERHD</sequence>
<dbReference type="STRING" id="640081.Dsui_2847"/>
<dbReference type="GO" id="GO:0015074">
    <property type="term" value="P:DNA integration"/>
    <property type="evidence" value="ECO:0007669"/>
    <property type="project" value="InterPro"/>
</dbReference>
<dbReference type="AlphaFoldDB" id="G8QFS2"/>
<proteinExistence type="predicted"/>
<evidence type="ECO:0000259" key="2">
    <source>
        <dbReference type="PROSITE" id="PS50994"/>
    </source>
</evidence>
<organism evidence="3 4">
    <name type="scientific">Azospira oryzae (strain ATCC BAA-33 / DSM 13638 / PS)</name>
    <name type="common">Dechlorosoma suillum</name>
    <dbReference type="NCBI Taxonomy" id="640081"/>
    <lineage>
        <taxon>Bacteria</taxon>
        <taxon>Pseudomonadati</taxon>
        <taxon>Pseudomonadota</taxon>
        <taxon>Betaproteobacteria</taxon>
        <taxon>Rhodocyclales</taxon>
        <taxon>Rhodocyclaceae</taxon>
        <taxon>Azospira</taxon>
    </lineage>
</organism>
<dbReference type="OrthoDB" id="5439087at2"/>
<dbReference type="PROSITE" id="PS50994">
    <property type="entry name" value="INTEGRASE"/>
    <property type="match status" value="1"/>
</dbReference>
<dbReference type="InterPro" id="IPR015378">
    <property type="entry name" value="Transposase-like_Mu_C"/>
</dbReference>
<gene>
    <name evidence="3" type="ordered locus">Dsui_2847</name>
</gene>
<dbReference type="Gene3D" id="3.30.420.10">
    <property type="entry name" value="Ribonuclease H-like superfamily/Ribonuclease H"/>
    <property type="match status" value="1"/>
</dbReference>
<dbReference type="EMBL" id="CP003153">
    <property type="protein sequence ID" value="AEV27185.1"/>
    <property type="molecule type" value="Genomic_DNA"/>
</dbReference>
<dbReference type="eggNOG" id="COG2801">
    <property type="taxonomic scope" value="Bacteria"/>
</dbReference>
<dbReference type="Pfam" id="PF09299">
    <property type="entry name" value="Mu-transpos_C"/>
    <property type="match status" value="1"/>
</dbReference>
<dbReference type="InterPro" id="IPR001584">
    <property type="entry name" value="Integrase_cat-core"/>
</dbReference>
<dbReference type="SUPFAM" id="SSF53098">
    <property type="entry name" value="Ribonuclease H-like"/>
    <property type="match status" value="1"/>
</dbReference>
<evidence type="ECO:0000256" key="1">
    <source>
        <dbReference type="SAM" id="MobiDB-lite"/>
    </source>
</evidence>
<dbReference type="KEGG" id="dsu:Dsui_2847"/>
<feature type="compositionally biased region" description="Polar residues" evidence="1">
    <location>
        <begin position="845"/>
        <end position="858"/>
    </location>
</feature>
<dbReference type="RefSeq" id="WP_014237865.1">
    <property type="nucleotide sequence ID" value="NC_016616.1"/>
</dbReference>
<reference evidence="3 4" key="1">
    <citation type="journal article" date="2012" name="J. Bacteriol.">
        <title>Complete genome sequence of the anaerobic perchlorate-reducing bacterium Azospira suillum strain PS.</title>
        <authorList>
            <person name="Byrne-Bailey K.G."/>
            <person name="Coates J.D."/>
        </authorList>
    </citation>
    <scope>NUCLEOTIDE SEQUENCE [LARGE SCALE GENOMIC DNA]</scope>
    <source>
        <strain evidence="4">ATCC BAA-33 / DSM 13638 / PS</strain>
    </source>
</reference>
<feature type="domain" description="Integrase catalytic" evidence="2">
    <location>
        <begin position="506"/>
        <end position="698"/>
    </location>
</feature>
<name>G8QFS2_AZOOP</name>
<dbReference type="HOGENOM" id="CLU_011734_0_0_4"/>
<accession>G8QFS2</accession>
<protein>
    <submittedName>
        <fullName evidence="3">Mu transposase/integrase</fullName>
    </submittedName>
</protein>
<dbReference type="Proteomes" id="UP000005633">
    <property type="component" value="Chromosome"/>
</dbReference>
<dbReference type="Pfam" id="PF00665">
    <property type="entry name" value="rve"/>
    <property type="match status" value="1"/>
</dbReference>
<evidence type="ECO:0000313" key="4">
    <source>
        <dbReference type="Proteomes" id="UP000005633"/>
    </source>
</evidence>
<feature type="region of interest" description="Disordered" evidence="1">
    <location>
        <begin position="838"/>
        <end position="864"/>
    </location>
</feature>
<evidence type="ECO:0000313" key="3">
    <source>
        <dbReference type="EMBL" id="AEV27185.1"/>
    </source>
</evidence>